<feature type="domain" description="CBS" evidence="6">
    <location>
        <begin position="74"/>
        <end position="130"/>
    </location>
</feature>
<organism evidence="7 8">
    <name type="scientific">Candidatus Abyssobacteria bacterium SURF_17</name>
    <dbReference type="NCBI Taxonomy" id="2093361"/>
    <lineage>
        <taxon>Bacteria</taxon>
        <taxon>Pseudomonadati</taxon>
        <taxon>Candidatus Hydrogenedentota</taxon>
        <taxon>Candidatus Abyssobacteria</taxon>
    </lineage>
</organism>
<evidence type="ECO:0000256" key="1">
    <source>
        <dbReference type="ARBA" id="ARBA00012528"/>
    </source>
</evidence>
<proteinExistence type="predicted"/>
<dbReference type="GO" id="GO:0052621">
    <property type="term" value="F:diguanylate cyclase activity"/>
    <property type="evidence" value="ECO:0007669"/>
    <property type="project" value="UniProtKB-EC"/>
</dbReference>
<evidence type="ECO:0000313" key="8">
    <source>
        <dbReference type="Proteomes" id="UP000285961"/>
    </source>
</evidence>
<dbReference type="AlphaFoldDB" id="A0A419EYB8"/>
<evidence type="ECO:0000256" key="3">
    <source>
        <dbReference type="PROSITE-ProRule" id="PRU00703"/>
    </source>
</evidence>
<dbReference type="Pfam" id="PF00990">
    <property type="entry name" value="GGDEF"/>
    <property type="match status" value="1"/>
</dbReference>
<dbReference type="PROSITE" id="PS50887">
    <property type="entry name" value="GGDEF"/>
    <property type="match status" value="1"/>
</dbReference>
<dbReference type="InterPro" id="IPR043128">
    <property type="entry name" value="Rev_trsase/Diguanyl_cyclase"/>
</dbReference>
<dbReference type="SMART" id="SM00116">
    <property type="entry name" value="CBS"/>
    <property type="match status" value="2"/>
</dbReference>
<evidence type="ECO:0000256" key="2">
    <source>
        <dbReference type="ARBA" id="ARBA00034247"/>
    </source>
</evidence>
<dbReference type="NCBIfam" id="TIGR00254">
    <property type="entry name" value="GGDEF"/>
    <property type="match status" value="1"/>
</dbReference>
<dbReference type="CDD" id="cd02205">
    <property type="entry name" value="CBS_pair_SF"/>
    <property type="match status" value="1"/>
</dbReference>
<feature type="compositionally biased region" description="Polar residues" evidence="4">
    <location>
        <begin position="314"/>
        <end position="325"/>
    </location>
</feature>
<accession>A0A419EYB8</accession>
<dbReference type="Gene3D" id="3.30.70.270">
    <property type="match status" value="1"/>
</dbReference>
<dbReference type="InterPro" id="IPR050469">
    <property type="entry name" value="Diguanylate_Cyclase"/>
</dbReference>
<dbReference type="Pfam" id="PF00571">
    <property type="entry name" value="CBS"/>
    <property type="match status" value="2"/>
</dbReference>
<dbReference type="InterPro" id="IPR029787">
    <property type="entry name" value="Nucleotide_cyclase"/>
</dbReference>
<dbReference type="EC" id="2.7.7.65" evidence="1"/>
<dbReference type="FunFam" id="3.30.70.270:FF:000001">
    <property type="entry name" value="Diguanylate cyclase domain protein"/>
    <property type="match status" value="1"/>
</dbReference>
<evidence type="ECO:0000259" key="6">
    <source>
        <dbReference type="PROSITE" id="PS51371"/>
    </source>
</evidence>
<comment type="caution">
    <text evidence="7">The sequence shown here is derived from an EMBL/GenBank/DDBJ whole genome shotgun (WGS) entry which is preliminary data.</text>
</comment>
<comment type="catalytic activity">
    <reaction evidence="2">
        <text>2 GTP = 3',3'-c-di-GMP + 2 diphosphate</text>
        <dbReference type="Rhea" id="RHEA:24898"/>
        <dbReference type="ChEBI" id="CHEBI:33019"/>
        <dbReference type="ChEBI" id="CHEBI:37565"/>
        <dbReference type="ChEBI" id="CHEBI:58805"/>
        <dbReference type="EC" id="2.7.7.65"/>
    </reaction>
</comment>
<dbReference type="EMBL" id="QZKI01000072">
    <property type="protein sequence ID" value="RJP70171.1"/>
    <property type="molecule type" value="Genomic_DNA"/>
</dbReference>
<gene>
    <name evidence="7" type="ORF">C4532_09685</name>
</gene>
<dbReference type="SUPFAM" id="SSF55073">
    <property type="entry name" value="Nucleotide cyclase"/>
    <property type="match status" value="1"/>
</dbReference>
<dbReference type="CDD" id="cd01949">
    <property type="entry name" value="GGDEF"/>
    <property type="match status" value="1"/>
</dbReference>
<feature type="region of interest" description="Disordered" evidence="4">
    <location>
        <begin position="305"/>
        <end position="325"/>
    </location>
</feature>
<dbReference type="Proteomes" id="UP000285961">
    <property type="component" value="Unassembled WGS sequence"/>
</dbReference>
<reference evidence="7 8" key="1">
    <citation type="journal article" date="2017" name="ISME J.">
        <title>Energy and carbon metabolisms in a deep terrestrial subsurface fluid microbial community.</title>
        <authorList>
            <person name="Momper L."/>
            <person name="Jungbluth S.P."/>
            <person name="Lee M.D."/>
            <person name="Amend J.P."/>
        </authorList>
    </citation>
    <scope>NUCLEOTIDE SEQUENCE [LARGE SCALE GENOMIC DNA]</scope>
    <source>
        <strain evidence="7">SURF_17</strain>
    </source>
</reference>
<evidence type="ECO:0000313" key="7">
    <source>
        <dbReference type="EMBL" id="RJP70171.1"/>
    </source>
</evidence>
<feature type="domain" description="GGDEF" evidence="5">
    <location>
        <begin position="180"/>
        <end position="314"/>
    </location>
</feature>
<name>A0A419EYB8_9BACT</name>
<protein>
    <recommendedName>
        <fullName evidence="1">diguanylate cyclase</fullName>
        <ecNumber evidence="1">2.7.7.65</ecNumber>
    </recommendedName>
</protein>
<dbReference type="SUPFAM" id="SSF54631">
    <property type="entry name" value="CBS-domain pair"/>
    <property type="match status" value="1"/>
</dbReference>
<sequence>MSDDNISKHIIRSAYLVRASGKMKKVAAEIAKRKIGCAVVVDKRKPVGIVSESDIVRFIAKKRLTNSTLVKAAMSSPVCSITQGTPLDSAAKLARDKGFRHFPVVNNRGELVGVMTKSDIMSAVEESTRSYVRDLEARMERTSRRMARLIMTDELTGIYNRRYLKGRLKEEFDRAKRYSFSISCLMIDIDHFKGINDEYGHPAGDVVLKRLAKLLVRALRRGDVCARIGGEEFFVLMPHTMLSGAFIVASRLRAAVEEAVFRYGHKQMHITLSIGICNMPAHGPESANDFLRMADDALYAAKRKGRNRVETYEPSRSQSKPVEVS</sequence>
<evidence type="ECO:0000256" key="4">
    <source>
        <dbReference type="SAM" id="MobiDB-lite"/>
    </source>
</evidence>
<dbReference type="InterPro" id="IPR000160">
    <property type="entry name" value="GGDEF_dom"/>
</dbReference>
<dbReference type="PROSITE" id="PS51371">
    <property type="entry name" value="CBS"/>
    <property type="match status" value="2"/>
</dbReference>
<dbReference type="InterPro" id="IPR000644">
    <property type="entry name" value="CBS_dom"/>
</dbReference>
<feature type="domain" description="CBS" evidence="6">
    <location>
        <begin position="10"/>
        <end position="65"/>
    </location>
</feature>
<dbReference type="Gene3D" id="3.10.580.10">
    <property type="entry name" value="CBS-domain"/>
    <property type="match status" value="1"/>
</dbReference>
<evidence type="ECO:0000259" key="5">
    <source>
        <dbReference type="PROSITE" id="PS50887"/>
    </source>
</evidence>
<keyword evidence="3" id="KW-0129">CBS domain</keyword>
<dbReference type="InterPro" id="IPR046342">
    <property type="entry name" value="CBS_dom_sf"/>
</dbReference>
<dbReference type="PANTHER" id="PTHR45138:SF9">
    <property type="entry name" value="DIGUANYLATE CYCLASE DGCM-RELATED"/>
    <property type="match status" value="1"/>
</dbReference>
<dbReference type="PANTHER" id="PTHR45138">
    <property type="entry name" value="REGULATORY COMPONENTS OF SENSORY TRANSDUCTION SYSTEM"/>
    <property type="match status" value="1"/>
</dbReference>
<dbReference type="SMART" id="SM00267">
    <property type="entry name" value="GGDEF"/>
    <property type="match status" value="1"/>
</dbReference>